<dbReference type="SUPFAM" id="SSF53822">
    <property type="entry name" value="Periplasmic binding protein-like I"/>
    <property type="match status" value="1"/>
</dbReference>
<evidence type="ECO:0000256" key="2">
    <source>
        <dbReference type="ARBA" id="ARBA00022692"/>
    </source>
</evidence>
<gene>
    <name evidence="6" type="ORF">SAMN04488519_106261</name>
</gene>
<dbReference type="Gene3D" id="3.40.50.2300">
    <property type="match status" value="2"/>
</dbReference>
<evidence type="ECO:0000259" key="5">
    <source>
        <dbReference type="Pfam" id="PF01094"/>
    </source>
</evidence>
<keyword evidence="7" id="KW-1185">Reference proteome</keyword>
<accession>A0A1I5H363</accession>
<dbReference type="AlphaFoldDB" id="A0A1I5H363"/>
<dbReference type="InterPro" id="IPR001828">
    <property type="entry name" value="ANF_lig-bd_rcpt"/>
</dbReference>
<proteinExistence type="predicted"/>
<keyword evidence="4" id="KW-0472">Membrane</keyword>
<dbReference type="Proteomes" id="UP000199564">
    <property type="component" value="Unassembled WGS sequence"/>
</dbReference>
<sequence length="550" mass="62361">MRKSFLFLAVFFISILAWSQNLPESYRRAQVQLNSGSYWEAMNSFKEFVSVEKYGNLANYAAFHGAQAALGANQPNQAIDFLEPLASRNWNKGEEAKYLLATAYFQNSQVLQGLKEVSQLQNEEIKRKAQNLIYEFLIKQSPDFLIRNLREFQELSGYTAALSTVLNSKSVLSSEERALYYELQGIGELSGSSKIKDEVLDIVVILPFTDGRSGEISPSSFTYELFEGIRFGVNQLKKEGKRVNLISFDSKRDLNHLQNILKEPAVKRADVIVGPIYLEESDLVSAFAENAKIPFIHPLSNLGERFQDKQYSYLFRPSAENIVDGIVQNLKSQRWGKRVAIGYSNSSRDEKMNAFLKEKLTKEGFRIVDSQPLNPRNAASFLADLGVRPGRDSANLKVDQVIMLSDDPAIAQSTLSLIESVTTSLPILVMDSWLGFNFANFEMLEDQNFYFISNNSPALDKEEMIAFKTDFYNKNLVFPSMNAVLGKELIFWLSSNLSPSFGFDLRRSLNQQQFQQGNITWGFNFLNSNSNNYVPVFGFEYGELKPLTNQ</sequence>
<keyword evidence="3" id="KW-1133">Transmembrane helix</keyword>
<organism evidence="6 7">
    <name type="scientific">Algoriphagus ornithinivorans</name>
    <dbReference type="NCBI Taxonomy" id="226506"/>
    <lineage>
        <taxon>Bacteria</taxon>
        <taxon>Pseudomonadati</taxon>
        <taxon>Bacteroidota</taxon>
        <taxon>Cytophagia</taxon>
        <taxon>Cytophagales</taxon>
        <taxon>Cyclobacteriaceae</taxon>
        <taxon>Algoriphagus</taxon>
    </lineage>
</organism>
<keyword evidence="2" id="KW-0812">Transmembrane</keyword>
<evidence type="ECO:0000313" key="6">
    <source>
        <dbReference type="EMBL" id="SFO42692.1"/>
    </source>
</evidence>
<reference evidence="7" key="1">
    <citation type="submission" date="2016-10" db="EMBL/GenBank/DDBJ databases">
        <authorList>
            <person name="Varghese N."/>
            <person name="Submissions S."/>
        </authorList>
    </citation>
    <scope>NUCLEOTIDE SEQUENCE [LARGE SCALE GENOMIC DNA]</scope>
    <source>
        <strain evidence="7">DSM 15282</strain>
    </source>
</reference>
<protein>
    <submittedName>
        <fullName evidence="6">ABC-type branched-chain amino acid transport system, substrate-binding protein</fullName>
    </submittedName>
</protein>
<evidence type="ECO:0000256" key="1">
    <source>
        <dbReference type="ARBA" id="ARBA00004370"/>
    </source>
</evidence>
<dbReference type="InterPro" id="IPR028082">
    <property type="entry name" value="Peripla_BP_I"/>
</dbReference>
<dbReference type="Pfam" id="PF01094">
    <property type="entry name" value="ANF_receptor"/>
    <property type="match status" value="1"/>
</dbReference>
<dbReference type="EMBL" id="FOVW01000006">
    <property type="protein sequence ID" value="SFO42692.1"/>
    <property type="molecule type" value="Genomic_DNA"/>
</dbReference>
<dbReference type="GO" id="GO:0016020">
    <property type="term" value="C:membrane"/>
    <property type="evidence" value="ECO:0007669"/>
    <property type="project" value="UniProtKB-SubCell"/>
</dbReference>
<comment type="subcellular location">
    <subcellularLocation>
        <location evidence="1">Membrane</location>
    </subcellularLocation>
</comment>
<dbReference type="STRING" id="226506.SAMN04488519_106261"/>
<evidence type="ECO:0000256" key="4">
    <source>
        <dbReference type="ARBA" id="ARBA00023136"/>
    </source>
</evidence>
<dbReference type="InterPro" id="IPR011990">
    <property type="entry name" value="TPR-like_helical_dom_sf"/>
</dbReference>
<dbReference type="Gene3D" id="1.25.40.10">
    <property type="entry name" value="Tetratricopeptide repeat domain"/>
    <property type="match status" value="1"/>
</dbReference>
<dbReference type="CDD" id="cd06268">
    <property type="entry name" value="PBP1_ABC_transporter_LIVBP-like"/>
    <property type="match status" value="1"/>
</dbReference>
<evidence type="ECO:0000313" key="7">
    <source>
        <dbReference type="Proteomes" id="UP000199564"/>
    </source>
</evidence>
<name>A0A1I5H363_9BACT</name>
<feature type="domain" description="Receptor ligand binding region" evidence="5">
    <location>
        <begin position="255"/>
        <end position="377"/>
    </location>
</feature>
<evidence type="ECO:0000256" key="3">
    <source>
        <dbReference type="ARBA" id="ARBA00022989"/>
    </source>
</evidence>
<dbReference type="RefSeq" id="WP_091654191.1">
    <property type="nucleotide sequence ID" value="NZ_FOVW01000006.1"/>
</dbReference>